<gene>
    <name evidence="4" type="ORF">GCM10010365_20870</name>
</gene>
<dbReference type="Proteomes" id="UP000622166">
    <property type="component" value="Unassembled WGS sequence"/>
</dbReference>
<dbReference type="PANTHER" id="PTHR33055:SF16">
    <property type="entry name" value="TRANSPOSASE FOR INSERTION SEQUENCE ELEMENT IS1547"/>
    <property type="match status" value="1"/>
</dbReference>
<dbReference type="GO" id="GO:0006313">
    <property type="term" value="P:DNA transposition"/>
    <property type="evidence" value="ECO:0007669"/>
    <property type="project" value="InterPro"/>
</dbReference>
<dbReference type="RefSeq" id="WP_229858632.1">
    <property type="nucleotide sequence ID" value="NZ_BMVW01000002.1"/>
</dbReference>
<protein>
    <submittedName>
        <fullName evidence="4">IS110 family transposase</fullName>
    </submittedName>
</protein>
<evidence type="ECO:0000259" key="3">
    <source>
        <dbReference type="Pfam" id="PF02371"/>
    </source>
</evidence>
<feature type="region of interest" description="Disordered" evidence="1">
    <location>
        <begin position="151"/>
        <end position="182"/>
    </location>
</feature>
<dbReference type="GO" id="GO:0003677">
    <property type="term" value="F:DNA binding"/>
    <property type="evidence" value="ECO:0007669"/>
    <property type="project" value="InterPro"/>
</dbReference>
<reference evidence="4" key="1">
    <citation type="journal article" date="2014" name="Int. J. Syst. Evol. Microbiol.">
        <title>Complete genome sequence of Corynebacterium casei LMG S-19264T (=DSM 44701T), isolated from a smear-ripened cheese.</title>
        <authorList>
            <consortium name="US DOE Joint Genome Institute (JGI-PGF)"/>
            <person name="Walter F."/>
            <person name="Albersmeier A."/>
            <person name="Kalinowski J."/>
            <person name="Ruckert C."/>
        </authorList>
    </citation>
    <scope>NUCLEOTIDE SEQUENCE</scope>
    <source>
        <strain evidence="4">JCM 4815</strain>
    </source>
</reference>
<dbReference type="NCBIfam" id="NF033542">
    <property type="entry name" value="transpos_IS110"/>
    <property type="match status" value="1"/>
</dbReference>
<dbReference type="InterPro" id="IPR002525">
    <property type="entry name" value="Transp_IS110-like_N"/>
</dbReference>
<dbReference type="InterPro" id="IPR047650">
    <property type="entry name" value="Transpos_IS110"/>
</dbReference>
<proteinExistence type="predicted"/>
<dbReference type="InterPro" id="IPR003346">
    <property type="entry name" value="Transposase_20"/>
</dbReference>
<sequence>MSSMTQQPPARHHTAHQHEQVLLGVDTHKDVHMAAVITSTGAVLDTRGFPTTRQGYRRLLAWARAFGRVDRAGVECTGSYGAALTRYLHGEGITVTEVNQPDKAARRRHGKSDAIDAVAAARAVLCGRATAKTADGPVETIRLFTMAKTPRRQVPLDGPQPAQGRARDGGSGAAGVPDRTEQSQAIRRCAQLSAARNSHPQAASRHTLRTLARRILHLTEEINDLTDRITTAIDACAPQLLGLYGVGPDTAAALLTAAGGNPHRMTNEASFAALCGVSPVEASSGKVQRRRLNRGGDRRANSALCTIVIARLRWDTRTRAYVDRRVREGKTRREGIRCLKRYVAREIYRALTTVRSNPPASASAG</sequence>
<comment type="caution">
    <text evidence="4">The sequence shown here is derived from an EMBL/GenBank/DDBJ whole genome shotgun (WGS) entry which is preliminary data.</text>
</comment>
<dbReference type="Pfam" id="PF02371">
    <property type="entry name" value="Transposase_20"/>
    <property type="match status" value="1"/>
</dbReference>
<dbReference type="PANTHER" id="PTHR33055">
    <property type="entry name" value="TRANSPOSASE FOR INSERTION SEQUENCE ELEMENT IS1111A"/>
    <property type="match status" value="1"/>
</dbReference>
<accession>A0A918PDN7</accession>
<dbReference type="AlphaFoldDB" id="A0A918PDN7"/>
<evidence type="ECO:0000313" key="4">
    <source>
        <dbReference type="EMBL" id="GGZ01659.1"/>
    </source>
</evidence>
<reference evidence="4" key="2">
    <citation type="submission" date="2020-09" db="EMBL/GenBank/DDBJ databases">
        <authorList>
            <person name="Sun Q."/>
            <person name="Ohkuma M."/>
        </authorList>
    </citation>
    <scope>NUCLEOTIDE SEQUENCE</scope>
    <source>
        <strain evidence="4">JCM 4815</strain>
    </source>
</reference>
<feature type="domain" description="Transposase IS116/IS110/IS902 C-terminal" evidence="3">
    <location>
        <begin position="240"/>
        <end position="322"/>
    </location>
</feature>
<evidence type="ECO:0000313" key="5">
    <source>
        <dbReference type="Proteomes" id="UP000622166"/>
    </source>
</evidence>
<dbReference type="Pfam" id="PF01548">
    <property type="entry name" value="DEDD_Tnp_IS110"/>
    <property type="match status" value="1"/>
</dbReference>
<dbReference type="GO" id="GO:0004803">
    <property type="term" value="F:transposase activity"/>
    <property type="evidence" value="ECO:0007669"/>
    <property type="project" value="InterPro"/>
</dbReference>
<name>A0A918PDN7_9ACTN</name>
<dbReference type="EMBL" id="BMVW01000002">
    <property type="protein sequence ID" value="GGZ01659.1"/>
    <property type="molecule type" value="Genomic_DNA"/>
</dbReference>
<keyword evidence="5" id="KW-1185">Reference proteome</keyword>
<organism evidence="4 5">
    <name type="scientific">Streptomyces poonensis</name>
    <dbReference type="NCBI Taxonomy" id="68255"/>
    <lineage>
        <taxon>Bacteria</taxon>
        <taxon>Bacillati</taxon>
        <taxon>Actinomycetota</taxon>
        <taxon>Actinomycetes</taxon>
        <taxon>Kitasatosporales</taxon>
        <taxon>Streptomycetaceae</taxon>
        <taxon>Streptomyces</taxon>
    </lineage>
</organism>
<evidence type="ECO:0000259" key="2">
    <source>
        <dbReference type="Pfam" id="PF01548"/>
    </source>
</evidence>
<feature type="domain" description="Transposase IS110-like N-terminal" evidence="2">
    <location>
        <begin position="23"/>
        <end position="148"/>
    </location>
</feature>
<evidence type="ECO:0000256" key="1">
    <source>
        <dbReference type="SAM" id="MobiDB-lite"/>
    </source>
</evidence>